<feature type="modified residue" description="4-aspartylphosphate" evidence="13">
    <location>
        <position position="51"/>
    </location>
</feature>
<dbReference type="PROSITE" id="PS50109">
    <property type="entry name" value="HIS_KIN"/>
    <property type="match status" value="1"/>
</dbReference>
<dbReference type="InterPro" id="IPR000700">
    <property type="entry name" value="PAS-assoc_C"/>
</dbReference>
<evidence type="ECO:0000259" key="16">
    <source>
        <dbReference type="PROSITE" id="PS50110"/>
    </source>
</evidence>
<dbReference type="Gene3D" id="3.30.450.40">
    <property type="match status" value="1"/>
</dbReference>
<dbReference type="GO" id="GO:0003677">
    <property type="term" value="F:DNA binding"/>
    <property type="evidence" value="ECO:0007669"/>
    <property type="project" value="UniProtKB-UniRule"/>
</dbReference>
<dbReference type="Gene3D" id="3.40.50.2300">
    <property type="match status" value="4"/>
</dbReference>
<feature type="modified residue" description="4-aspartylphosphate" evidence="13">
    <location>
        <position position="427"/>
    </location>
</feature>
<feature type="domain" description="Response regulatory" evidence="16">
    <location>
        <begin position="1350"/>
        <end position="1466"/>
    </location>
</feature>
<gene>
    <name evidence="21" type="ORF">I8751_13870</name>
</gene>
<dbReference type="FunFam" id="1.10.287.130:FF:000001">
    <property type="entry name" value="Two-component sensor histidine kinase"/>
    <property type="match status" value="1"/>
</dbReference>
<dbReference type="InterPro" id="IPR029016">
    <property type="entry name" value="GAF-like_dom_sf"/>
</dbReference>
<sequence>MKILVVEDDELNAYALTAVLTNQNYAVEVATDGNAAWNLIEAYNYDLILLDVMLPKLDGISLCRQIRSMGLQMPILLLTGCDSSHEKAIGLDAGADDYVVKPFEEEELVARVRALLRRGGTTSQPVLEWGDLRLDPSSCEVTYAQKLLSLTPKEYALLELFLRNSRRVFSCGMILEHLWSYEDTPGEEAVRTHIKGLRQKLKSVGVPSDLIETVYGIGYRLKLQEEERVQAKSKTKSRLPELPKQEQTLAAVAEIWQRFSGRVDEQVQVLEKAATALIQKTLNAELQLQAAQEAHTLAGSLGTFGLAGGSKLARKIEKLLKSEQNLTPSQTTNLQNLVKQLRQEIEAKKAETESSASTINELSLVAQPPLQVQHVEAKILAVDDDPQILALLQTLLSPWGLQVITLNDPQKLWETLADVVPDLLILDVEMPHSNGIELCQVVRNNSRWSDLPILFLTVHSDAEIVNQVFSVGADDFVSKPIVGPELVTRIVNRLERIKLRQRVSQTYSENRWRAIFDAEPECIKIIAADGTLLEINPAGLVMLEADNSAALIGKSVYPLIAPEYREAFRALNERVCQGHKGTLEFEIVSCLGNRRWVKTHAVPLRQEANGKVMQLAITQDITPYKEVETEIYRVNRTLQALSNCHQALFRARNEFDLLQQICQIIVEIGGYRLAWVGFAENDADKNIRPVAQAGYEAGYLQLLNLTWSDTIHGQSPTGIAIRTGQTSIIQNILIDPNYQLWQCQASKRGYAAAIAIPLITNGQVVGALNIYAAEPNAFDTNEVQLLQELAADLAYGILALRNQRDRLLAETALQQVKNELELRVVERTAELITVNQQLKLQLDERQRIQEALRISQTRLARILDIADDAIISIDAAQRITLFNQGAEKIFGYSAQEVMGQRLDILLPLRFSHIHRQHVVEFGQSSSLARKMGERREIYGCRKDGSEFPAEASVSKLDMGKEIVYTVILRDVTEQKQIERMKDEFVSVVSHELRTPLTSIHGSLGMLASGLLPTDSEQGKRLLQIATDSTERLVRLINDILDIERIESGKAKMEPESCNITDLITQAVNVMQPLADKAGVTLSISSRPFQLRADPDRIVQTLTNLLSNAIKFSPLGSTVWLVAQQQEDEILLAVKDTGRGIPTDKLESIFERFQQVDSSDSRNHDGTGLGLAICKSIVQQHNGRIWAESILGEGSNFYFTLPLLSTPQSSESSAIIHELEDISTQHLPLVLVCDDDATIRSELQTLLERGKYQVITVATGEEAIAQAAAQHPDVILLDLLMPGMNGWETMAVLKEREDTKDIPIVICSVYQPRRDNQANADFVDWLSKPVEESNLFESLRQLVANPLKQFKILIVEDDTNLAQLLITLFEKHEIETFLAKTGKEAIRLSQEINPDLLILDLILPVSDGFTVVDWLQQHHHLCNIPVVVYSAKDLNESERNRLKLGHTEFLTKGQITIPEFEYRVMELLRRITHNRREDRVNDNKAGSSG</sequence>
<evidence type="ECO:0000256" key="10">
    <source>
        <dbReference type="ARBA" id="ARBA00023163"/>
    </source>
</evidence>
<keyword evidence="6" id="KW-0902">Two-component regulatory system</keyword>
<protein>
    <recommendedName>
        <fullName evidence="2">histidine kinase</fullName>
        <ecNumber evidence="2">2.7.13.3</ecNumber>
    </recommendedName>
</protein>
<evidence type="ECO:0000259" key="17">
    <source>
        <dbReference type="PROSITE" id="PS50112"/>
    </source>
</evidence>
<dbReference type="InterPro" id="IPR011006">
    <property type="entry name" value="CheY-like_superfamily"/>
</dbReference>
<feature type="domain" description="Response regulatory" evidence="16">
    <location>
        <begin position="378"/>
        <end position="494"/>
    </location>
</feature>
<dbReference type="Pfam" id="PF08448">
    <property type="entry name" value="PAS_4"/>
    <property type="match status" value="1"/>
</dbReference>
<keyword evidence="3 13" id="KW-0597">Phosphoprotein</keyword>
<dbReference type="InterPro" id="IPR036890">
    <property type="entry name" value="HATPase_C_sf"/>
</dbReference>
<feature type="DNA-binding region" description="OmpR/PhoB-type" evidence="14">
    <location>
        <begin position="124"/>
        <end position="223"/>
    </location>
</feature>
<dbReference type="InterPro" id="IPR001789">
    <property type="entry name" value="Sig_transdc_resp-reg_receiver"/>
</dbReference>
<dbReference type="Gene3D" id="1.20.120.160">
    <property type="entry name" value="HPT domain"/>
    <property type="match status" value="1"/>
</dbReference>
<evidence type="ECO:0000259" key="18">
    <source>
        <dbReference type="PROSITE" id="PS50113"/>
    </source>
</evidence>
<keyword evidence="9" id="KW-0472">Membrane</keyword>
<dbReference type="SUPFAM" id="SSF52172">
    <property type="entry name" value="CheY-like"/>
    <property type="match status" value="4"/>
</dbReference>
<proteinExistence type="predicted"/>
<dbReference type="InterPro" id="IPR000014">
    <property type="entry name" value="PAS"/>
</dbReference>
<feature type="domain" description="OmpR/PhoB-type" evidence="20">
    <location>
        <begin position="124"/>
        <end position="223"/>
    </location>
</feature>
<feature type="modified residue" description="Phosphohistidine" evidence="12">
    <location>
        <position position="295"/>
    </location>
</feature>
<evidence type="ECO:0000256" key="12">
    <source>
        <dbReference type="PROSITE-ProRule" id="PRU00110"/>
    </source>
</evidence>
<dbReference type="InterPro" id="IPR035965">
    <property type="entry name" value="PAS-like_dom_sf"/>
</dbReference>
<feature type="domain" description="PAS" evidence="17">
    <location>
        <begin position="855"/>
        <end position="907"/>
    </location>
</feature>
<evidence type="ECO:0000313" key="21">
    <source>
        <dbReference type="EMBL" id="MBH8553443.1"/>
    </source>
</evidence>
<dbReference type="FunFam" id="3.30.565.10:FF:000006">
    <property type="entry name" value="Sensor histidine kinase WalK"/>
    <property type="match status" value="1"/>
</dbReference>
<dbReference type="InterPro" id="IPR005467">
    <property type="entry name" value="His_kinase_dom"/>
</dbReference>
<feature type="domain" description="Response regulatory" evidence="16">
    <location>
        <begin position="1228"/>
        <end position="1342"/>
    </location>
</feature>
<evidence type="ECO:0000256" key="3">
    <source>
        <dbReference type="ARBA" id="ARBA00022553"/>
    </source>
</evidence>
<dbReference type="InterPro" id="IPR036641">
    <property type="entry name" value="HPT_dom_sf"/>
</dbReference>
<dbReference type="Gene3D" id="1.10.287.130">
    <property type="match status" value="1"/>
</dbReference>
<evidence type="ECO:0000256" key="6">
    <source>
        <dbReference type="ARBA" id="ARBA00023012"/>
    </source>
</evidence>
<evidence type="ECO:0000259" key="15">
    <source>
        <dbReference type="PROSITE" id="PS50109"/>
    </source>
</evidence>
<evidence type="ECO:0000256" key="4">
    <source>
        <dbReference type="ARBA" id="ARBA00022679"/>
    </source>
</evidence>
<dbReference type="InterPro" id="IPR036388">
    <property type="entry name" value="WH-like_DNA-bd_sf"/>
</dbReference>
<dbReference type="PANTHER" id="PTHR43547">
    <property type="entry name" value="TWO-COMPONENT HISTIDINE KINASE"/>
    <property type="match status" value="1"/>
</dbReference>
<evidence type="ECO:0000256" key="11">
    <source>
        <dbReference type="ARBA" id="ARBA00055745"/>
    </source>
</evidence>
<dbReference type="CDD" id="cd00130">
    <property type="entry name" value="PAS"/>
    <property type="match status" value="2"/>
</dbReference>
<feature type="domain" description="Histidine kinase" evidence="15">
    <location>
        <begin position="987"/>
        <end position="1204"/>
    </location>
</feature>
<dbReference type="CDD" id="cd00082">
    <property type="entry name" value="HisKA"/>
    <property type="match status" value="1"/>
</dbReference>
<dbReference type="SUPFAM" id="SSF47226">
    <property type="entry name" value="Histidine-containing phosphotransfer domain, HPT domain"/>
    <property type="match status" value="1"/>
</dbReference>
<dbReference type="SUPFAM" id="SSF55785">
    <property type="entry name" value="PYP-like sensor domain (PAS domain)"/>
    <property type="match status" value="2"/>
</dbReference>
<dbReference type="InterPro" id="IPR003594">
    <property type="entry name" value="HATPase_dom"/>
</dbReference>
<dbReference type="GO" id="GO:0000155">
    <property type="term" value="F:phosphorelay sensor kinase activity"/>
    <property type="evidence" value="ECO:0007669"/>
    <property type="project" value="InterPro"/>
</dbReference>
<keyword evidence="10" id="KW-0804">Transcription</keyword>
<evidence type="ECO:0000259" key="20">
    <source>
        <dbReference type="PROSITE" id="PS51755"/>
    </source>
</evidence>
<dbReference type="CDD" id="cd00383">
    <property type="entry name" value="trans_reg_C"/>
    <property type="match status" value="1"/>
</dbReference>
<dbReference type="Pfam" id="PF00486">
    <property type="entry name" value="Trans_reg_C"/>
    <property type="match status" value="1"/>
</dbReference>
<evidence type="ECO:0000256" key="1">
    <source>
        <dbReference type="ARBA" id="ARBA00000085"/>
    </source>
</evidence>
<dbReference type="GO" id="GO:0006355">
    <property type="term" value="P:regulation of DNA-templated transcription"/>
    <property type="evidence" value="ECO:0007669"/>
    <property type="project" value="InterPro"/>
</dbReference>
<dbReference type="PROSITE" id="PS51755">
    <property type="entry name" value="OMPR_PHOB"/>
    <property type="match status" value="1"/>
</dbReference>
<feature type="domain" description="PAC" evidence="18">
    <location>
        <begin position="581"/>
        <end position="633"/>
    </location>
</feature>
<dbReference type="InterPro" id="IPR036097">
    <property type="entry name" value="HisK_dim/P_sf"/>
</dbReference>
<dbReference type="Pfam" id="PF02518">
    <property type="entry name" value="HATPase_c"/>
    <property type="match status" value="1"/>
</dbReference>
<comment type="function">
    <text evidence="11">Photoreceptor which exists in two forms that are reversibly interconvertible by light: the R form that absorbs maximally in the red region of the spectrum and the FR form that absorbs maximally in the far-red region.</text>
</comment>
<dbReference type="Gene3D" id="3.30.565.10">
    <property type="entry name" value="Histidine kinase-like ATPase, C-terminal domain"/>
    <property type="match status" value="1"/>
</dbReference>
<organism evidence="21 22">
    <name type="scientific">Atlanticothrix silvestris CENA357</name>
    <dbReference type="NCBI Taxonomy" id="1725252"/>
    <lineage>
        <taxon>Bacteria</taxon>
        <taxon>Bacillati</taxon>
        <taxon>Cyanobacteriota</taxon>
        <taxon>Cyanophyceae</taxon>
        <taxon>Nostocales</taxon>
        <taxon>Nodulariaceae</taxon>
        <taxon>Atlanticothrix</taxon>
        <taxon>Atlanticothrix silvestris</taxon>
    </lineage>
</organism>
<dbReference type="PROSITE" id="PS50110">
    <property type="entry name" value="RESPONSE_REGULATORY"/>
    <property type="match status" value="4"/>
</dbReference>
<dbReference type="PROSITE" id="PS50113">
    <property type="entry name" value="PAC"/>
    <property type="match status" value="1"/>
</dbReference>
<feature type="domain" description="HPt" evidence="19">
    <location>
        <begin position="248"/>
        <end position="355"/>
    </location>
</feature>
<keyword evidence="5" id="KW-0418">Kinase</keyword>
<comment type="catalytic activity">
    <reaction evidence="1">
        <text>ATP + protein L-histidine = ADP + protein N-phospho-L-histidine.</text>
        <dbReference type="EC" id="2.7.13.3"/>
    </reaction>
</comment>
<dbReference type="Proteomes" id="UP000599391">
    <property type="component" value="Unassembled WGS sequence"/>
</dbReference>
<dbReference type="Pfam" id="PF00072">
    <property type="entry name" value="Response_reg"/>
    <property type="match status" value="4"/>
</dbReference>
<reference evidence="21 22" key="1">
    <citation type="journal article" date="2021" name="Int. J. Syst. Evol. Microbiol.">
        <title>Amazonocrinis nigriterrae gen. nov., sp. nov., Atlanticothrix silvestris gen. nov., sp. nov. and Dendronalium phyllosphericum gen. nov., sp. nov., nostocacean cyanobacteria from Brazilian environments.</title>
        <authorList>
            <person name="Alvarenga D.O."/>
            <person name="Andreote A.P.D."/>
            <person name="Branco L.H.Z."/>
            <person name="Delbaje E."/>
            <person name="Cruz R.B."/>
            <person name="Varani A.M."/>
            <person name="Fiore M.F."/>
        </authorList>
    </citation>
    <scope>NUCLEOTIDE SEQUENCE [LARGE SCALE GENOMIC DNA]</scope>
    <source>
        <strain evidence="21 22">CENA357</strain>
    </source>
</reference>
<evidence type="ECO:0000313" key="22">
    <source>
        <dbReference type="Proteomes" id="UP000599391"/>
    </source>
</evidence>
<dbReference type="Gene3D" id="6.10.250.690">
    <property type="match status" value="1"/>
</dbReference>
<dbReference type="Pfam" id="PF00512">
    <property type="entry name" value="HisKA"/>
    <property type="match status" value="1"/>
</dbReference>
<dbReference type="SUPFAM" id="SSF55781">
    <property type="entry name" value="GAF domain-like"/>
    <property type="match status" value="1"/>
</dbReference>
<dbReference type="PROSITE" id="PS50894">
    <property type="entry name" value="HPT"/>
    <property type="match status" value="1"/>
</dbReference>
<evidence type="ECO:0000256" key="5">
    <source>
        <dbReference type="ARBA" id="ARBA00022777"/>
    </source>
</evidence>
<feature type="modified residue" description="4-aspartylphosphate" evidence="13">
    <location>
        <position position="1399"/>
    </location>
</feature>
<dbReference type="CDD" id="cd00156">
    <property type="entry name" value="REC"/>
    <property type="match status" value="3"/>
</dbReference>
<dbReference type="SMART" id="SM00862">
    <property type="entry name" value="Trans_reg_C"/>
    <property type="match status" value="1"/>
</dbReference>
<dbReference type="InterPro" id="IPR001867">
    <property type="entry name" value="OmpR/PhoB-type_DNA-bd"/>
</dbReference>
<evidence type="ECO:0000256" key="14">
    <source>
        <dbReference type="PROSITE-ProRule" id="PRU01091"/>
    </source>
</evidence>
<dbReference type="InterPro" id="IPR003661">
    <property type="entry name" value="HisK_dim/P_dom"/>
</dbReference>
<dbReference type="Pfam" id="PF01627">
    <property type="entry name" value="Hpt"/>
    <property type="match status" value="1"/>
</dbReference>
<keyword evidence="22" id="KW-1185">Reference proteome</keyword>
<dbReference type="SMART" id="SM00086">
    <property type="entry name" value="PAC"/>
    <property type="match status" value="2"/>
</dbReference>
<dbReference type="SMART" id="SM00091">
    <property type="entry name" value="PAS"/>
    <property type="match status" value="2"/>
</dbReference>
<dbReference type="PRINTS" id="PR00344">
    <property type="entry name" value="BCTRLSENSOR"/>
</dbReference>
<keyword evidence="8 14" id="KW-0238">DNA-binding</keyword>
<evidence type="ECO:0000256" key="2">
    <source>
        <dbReference type="ARBA" id="ARBA00012438"/>
    </source>
</evidence>
<feature type="domain" description="Response regulatory" evidence="16">
    <location>
        <begin position="2"/>
        <end position="116"/>
    </location>
</feature>
<dbReference type="PROSITE" id="PS50112">
    <property type="entry name" value="PAS"/>
    <property type="match status" value="1"/>
</dbReference>
<dbReference type="InterPro" id="IPR008207">
    <property type="entry name" value="Sig_transdc_His_kin_Hpt_dom"/>
</dbReference>
<evidence type="ECO:0000256" key="13">
    <source>
        <dbReference type="PROSITE-ProRule" id="PRU00169"/>
    </source>
</evidence>
<dbReference type="SMART" id="SM00387">
    <property type="entry name" value="HATPase_c"/>
    <property type="match status" value="1"/>
</dbReference>
<dbReference type="InterPro" id="IPR004358">
    <property type="entry name" value="Sig_transdc_His_kin-like_C"/>
</dbReference>
<accession>A0A8J7HJ55</accession>
<name>A0A8J7HJ55_9CYAN</name>
<dbReference type="NCBIfam" id="TIGR00229">
    <property type="entry name" value="sensory_box"/>
    <property type="match status" value="2"/>
</dbReference>
<dbReference type="CDD" id="cd16922">
    <property type="entry name" value="HATPase_EvgS-ArcB-TorS-like"/>
    <property type="match status" value="1"/>
</dbReference>
<dbReference type="Pfam" id="PF13185">
    <property type="entry name" value="GAF_2"/>
    <property type="match status" value="1"/>
</dbReference>
<dbReference type="Gene3D" id="3.30.450.20">
    <property type="entry name" value="PAS domain"/>
    <property type="match status" value="2"/>
</dbReference>
<dbReference type="EC" id="2.7.13.3" evidence="2"/>
<comment type="caution">
    <text evidence="21">The sequence shown here is derived from an EMBL/GenBank/DDBJ whole genome shotgun (WGS) entry which is preliminary data.</text>
</comment>
<dbReference type="InterPro" id="IPR003018">
    <property type="entry name" value="GAF"/>
</dbReference>
<dbReference type="RefSeq" id="WP_214439726.1">
    <property type="nucleotide sequence ID" value="NZ_JAECZB010000032.1"/>
</dbReference>
<keyword evidence="4" id="KW-0808">Transferase</keyword>
<evidence type="ECO:0000256" key="9">
    <source>
        <dbReference type="ARBA" id="ARBA00023136"/>
    </source>
</evidence>
<dbReference type="SUPFAM" id="SSF47384">
    <property type="entry name" value="Homodimeric domain of signal transducing histidine kinase"/>
    <property type="match status" value="1"/>
</dbReference>
<dbReference type="SUPFAM" id="SSF55874">
    <property type="entry name" value="ATPase domain of HSP90 chaperone/DNA topoisomerase II/histidine kinase"/>
    <property type="match status" value="1"/>
</dbReference>
<dbReference type="Gene3D" id="1.10.10.10">
    <property type="entry name" value="Winged helix-like DNA-binding domain superfamily/Winged helix DNA-binding domain"/>
    <property type="match status" value="1"/>
</dbReference>
<dbReference type="Pfam" id="PF13426">
    <property type="entry name" value="PAS_9"/>
    <property type="match status" value="1"/>
</dbReference>
<feature type="modified residue" description="4-aspartylphosphate" evidence="13">
    <location>
        <position position="1277"/>
    </location>
</feature>
<dbReference type="InterPro" id="IPR001610">
    <property type="entry name" value="PAC"/>
</dbReference>
<dbReference type="InterPro" id="IPR013656">
    <property type="entry name" value="PAS_4"/>
</dbReference>
<keyword evidence="7" id="KW-0805">Transcription regulation</keyword>
<dbReference type="SMART" id="SM00448">
    <property type="entry name" value="REC"/>
    <property type="match status" value="4"/>
</dbReference>
<dbReference type="EMBL" id="JAECZB010000032">
    <property type="protein sequence ID" value="MBH8553443.1"/>
    <property type="molecule type" value="Genomic_DNA"/>
</dbReference>
<dbReference type="SMART" id="SM00388">
    <property type="entry name" value="HisKA"/>
    <property type="match status" value="1"/>
</dbReference>
<evidence type="ECO:0000259" key="19">
    <source>
        <dbReference type="PROSITE" id="PS50894"/>
    </source>
</evidence>
<evidence type="ECO:0000256" key="7">
    <source>
        <dbReference type="ARBA" id="ARBA00023015"/>
    </source>
</evidence>
<evidence type="ECO:0000256" key="8">
    <source>
        <dbReference type="ARBA" id="ARBA00023125"/>
    </source>
</evidence>
<dbReference type="PANTHER" id="PTHR43547:SF2">
    <property type="entry name" value="HYBRID SIGNAL TRANSDUCTION HISTIDINE KINASE C"/>
    <property type="match status" value="1"/>
</dbReference>